<reference evidence="7" key="1">
    <citation type="journal article" date="2020" name="mSystems">
        <title>Genome- and Community-Level Interaction Insights into Carbon Utilization and Element Cycling Functions of Hydrothermarchaeota in Hydrothermal Sediment.</title>
        <authorList>
            <person name="Zhou Z."/>
            <person name="Liu Y."/>
            <person name="Xu W."/>
            <person name="Pan J."/>
            <person name="Luo Z.H."/>
            <person name="Li M."/>
        </authorList>
    </citation>
    <scope>NUCLEOTIDE SEQUENCE [LARGE SCALE GENOMIC DNA]</scope>
    <source>
        <strain evidence="7">HyVt-485</strain>
    </source>
</reference>
<dbReference type="Pfam" id="PF01471">
    <property type="entry name" value="PG_binding_1"/>
    <property type="match status" value="1"/>
</dbReference>
<sequence length="257" mass="28269">MSKSTNTRSKTILSPSPNFDERALPVSVLVLHYTGMENAEVALERLRCPEAKVSSHYMIDEDGQVFQLVDENMRAWHAGVSSWHGVRDLNSASIGIEIVNGGHDFGLPPFPDIQIDAVMSLSKSILERHNIDKFNIVAHSDIAPARKQDPGERFPWALLAKNGIGVFPQSNTADQRNLFAKNSVDEGVRAVQTALRILGYGIEQTGVLDEGSMCVIKAFQRRYRPQKIDGLIDVQTMILLSELVGMKKKSGSVASVG</sequence>
<dbReference type="PANTHER" id="PTHR30417:SF1">
    <property type="entry name" value="N-ACETYLMURAMOYL-L-ALANINE AMIDASE AMID"/>
    <property type="match status" value="1"/>
</dbReference>
<evidence type="ECO:0000313" key="7">
    <source>
        <dbReference type="EMBL" id="HHL43108.1"/>
    </source>
</evidence>
<evidence type="ECO:0000256" key="3">
    <source>
        <dbReference type="ARBA" id="ARBA00011901"/>
    </source>
</evidence>
<dbReference type="InterPro" id="IPR036505">
    <property type="entry name" value="Amidase/PGRP_sf"/>
</dbReference>
<dbReference type="AlphaFoldDB" id="A0A7C5M0E4"/>
<dbReference type="GO" id="GO:0008745">
    <property type="term" value="F:N-acetylmuramoyl-L-alanine amidase activity"/>
    <property type="evidence" value="ECO:0007669"/>
    <property type="project" value="UniProtKB-EC"/>
</dbReference>
<comment type="caution">
    <text evidence="7">The sequence shown here is derived from an EMBL/GenBank/DDBJ whole genome shotgun (WGS) entry which is preliminary data.</text>
</comment>
<dbReference type="EC" id="3.5.1.28" evidence="3"/>
<dbReference type="SUPFAM" id="SSF55846">
    <property type="entry name" value="N-acetylmuramoyl-L-alanine amidase-like"/>
    <property type="match status" value="1"/>
</dbReference>
<comment type="catalytic activity">
    <reaction evidence="1">
        <text>Hydrolyzes the link between N-acetylmuramoyl residues and L-amino acid residues in certain cell-wall glycopeptides.</text>
        <dbReference type="EC" id="3.5.1.28"/>
    </reaction>
</comment>
<dbReference type="GO" id="GO:0019867">
    <property type="term" value="C:outer membrane"/>
    <property type="evidence" value="ECO:0007669"/>
    <property type="project" value="TreeGrafter"/>
</dbReference>
<evidence type="ECO:0000256" key="1">
    <source>
        <dbReference type="ARBA" id="ARBA00001561"/>
    </source>
</evidence>
<organism evidence="7">
    <name type="scientific">Hellea balneolensis</name>
    <dbReference type="NCBI Taxonomy" id="287478"/>
    <lineage>
        <taxon>Bacteria</taxon>
        <taxon>Pseudomonadati</taxon>
        <taxon>Pseudomonadota</taxon>
        <taxon>Alphaproteobacteria</taxon>
        <taxon>Maricaulales</taxon>
        <taxon>Robiginitomaculaceae</taxon>
        <taxon>Hellea</taxon>
    </lineage>
</organism>
<dbReference type="GO" id="GO:0071555">
    <property type="term" value="P:cell wall organization"/>
    <property type="evidence" value="ECO:0007669"/>
    <property type="project" value="UniProtKB-KW"/>
</dbReference>
<name>A0A7C5M0E4_9PROT</name>
<evidence type="ECO:0000259" key="6">
    <source>
        <dbReference type="SMART" id="SM00644"/>
    </source>
</evidence>
<dbReference type="InterPro" id="IPR051206">
    <property type="entry name" value="NAMLAA_amidase_2"/>
</dbReference>
<evidence type="ECO:0000256" key="5">
    <source>
        <dbReference type="ARBA" id="ARBA00023316"/>
    </source>
</evidence>
<dbReference type="SUPFAM" id="SSF47090">
    <property type="entry name" value="PGBD-like"/>
    <property type="match status" value="1"/>
</dbReference>
<dbReference type="CDD" id="cd06583">
    <property type="entry name" value="PGRP"/>
    <property type="match status" value="1"/>
</dbReference>
<gene>
    <name evidence="7" type="ORF">ENJ42_05785</name>
</gene>
<dbReference type="EMBL" id="DRMJ01000295">
    <property type="protein sequence ID" value="HHL43108.1"/>
    <property type="molecule type" value="Genomic_DNA"/>
</dbReference>
<accession>A0A7C5M0E4</accession>
<dbReference type="GO" id="GO:0009254">
    <property type="term" value="P:peptidoglycan turnover"/>
    <property type="evidence" value="ECO:0007669"/>
    <property type="project" value="TreeGrafter"/>
</dbReference>
<evidence type="ECO:0000256" key="4">
    <source>
        <dbReference type="ARBA" id="ARBA00022801"/>
    </source>
</evidence>
<evidence type="ECO:0000256" key="2">
    <source>
        <dbReference type="ARBA" id="ARBA00007553"/>
    </source>
</evidence>
<dbReference type="InterPro" id="IPR036366">
    <property type="entry name" value="PGBDSf"/>
</dbReference>
<dbReference type="Gene3D" id="3.40.80.10">
    <property type="entry name" value="Peptidoglycan recognition protein-like"/>
    <property type="match status" value="1"/>
</dbReference>
<dbReference type="SMART" id="SM00644">
    <property type="entry name" value="Ami_2"/>
    <property type="match status" value="1"/>
</dbReference>
<feature type="domain" description="N-acetylmuramoyl-L-alanine amidase" evidence="6">
    <location>
        <begin position="14"/>
        <end position="151"/>
    </location>
</feature>
<dbReference type="PANTHER" id="PTHR30417">
    <property type="entry name" value="N-ACETYLMURAMOYL-L-ALANINE AMIDASE AMID"/>
    <property type="match status" value="1"/>
</dbReference>
<comment type="similarity">
    <text evidence="2">Belongs to the N-acetylmuramoyl-L-alanine amidase 2 family.</text>
</comment>
<keyword evidence="4" id="KW-0378">Hydrolase</keyword>
<dbReference type="InterPro" id="IPR002502">
    <property type="entry name" value="Amidase_domain"/>
</dbReference>
<dbReference type="Proteomes" id="UP000885830">
    <property type="component" value="Unassembled WGS sequence"/>
</dbReference>
<proteinExistence type="inferred from homology"/>
<dbReference type="InterPro" id="IPR002477">
    <property type="entry name" value="Peptidoglycan-bd-like"/>
</dbReference>
<dbReference type="Pfam" id="PF01510">
    <property type="entry name" value="Amidase_2"/>
    <property type="match status" value="1"/>
</dbReference>
<dbReference type="InterPro" id="IPR036365">
    <property type="entry name" value="PGBD-like_sf"/>
</dbReference>
<dbReference type="GO" id="GO:0009253">
    <property type="term" value="P:peptidoglycan catabolic process"/>
    <property type="evidence" value="ECO:0007669"/>
    <property type="project" value="InterPro"/>
</dbReference>
<keyword evidence="5" id="KW-0961">Cell wall biogenesis/degradation</keyword>
<dbReference type="Gene3D" id="1.10.101.10">
    <property type="entry name" value="PGBD-like superfamily/PGBD"/>
    <property type="match status" value="1"/>
</dbReference>
<protein>
    <recommendedName>
        <fullName evidence="3">N-acetylmuramoyl-L-alanine amidase</fullName>
        <ecNumber evidence="3">3.5.1.28</ecNumber>
    </recommendedName>
</protein>